<dbReference type="InterPro" id="IPR011989">
    <property type="entry name" value="ARM-like"/>
</dbReference>
<dbReference type="SUPFAM" id="SSF48371">
    <property type="entry name" value="ARM repeat"/>
    <property type="match status" value="1"/>
</dbReference>
<dbReference type="GO" id="GO:0051879">
    <property type="term" value="F:Hsp90 protein binding"/>
    <property type="evidence" value="ECO:0007669"/>
    <property type="project" value="TreeGrafter"/>
</dbReference>
<evidence type="ECO:0000256" key="1">
    <source>
        <dbReference type="ARBA" id="ARBA00004496"/>
    </source>
</evidence>
<dbReference type="PANTHER" id="PTHR45994:SF1">
    <property type="entry name" value="FI21225P1"/>
    <property type="match status" value="1"/>
</dbReference>
<dbReference type="EMBL" id="JANAWD010000042">
    <property type="protein sequence ID" value="KAJ3489599.1"/>
    <property type="molecule type" value="Genomic_DNA"/>
</dbReference>
<dbReference type="PANTHER" id="PTHR45994">
    <property type="entry name" value="FI21225P1"/>
    <property type="match status" value="1"/>
</dbReference>
<keyword evidence="5" id="KW-1185">Reference proteome</keyword>
<comment type="caution">
    <text evidence="4">The sequence shown here is derived from an EMBL/GenBank/DDBJ whole genome shotgun (WGS) entry which is preliminary data.</text>
</comment>
<reference evidence="4" key="1">
    <citation type="submission" date="2022-07" db="EMBL/GenBank/DDBJ databases">
        <title>Genome Sequence of Physisporinus lineatus.</title>
        <authorList>
            <person name="Buettner E."/>
        </authorList>
    </citation>
    <scope>NUCLEOTIDE SEQUENCE</scope>
    <source>
        <strain evidence="4">VT162</strain>
    </source>
</reference>
<protein>
    <recommendedName>
        <fullName evidence="3">UNC-45/Cro1/She4 central domain-containing protein</fullName>
    </recommendedName>
</protein>
<dbReference type="GO" id="GO:0005737">
    <property type="term" value="C:cytoplasm"/>
    <property type="evidence" value="ECO:0007669"/>
    <property type="project" value="UniProtKB-SubCell"/>
</dbReference>
<organism evidence="4 5">
    <name type="scientific">Meripilus lineatus</name>
    <dbReference type="NCBI Taxonomy" id="2056292"/>
    <lineage>
        <taxon>Eukaryota</taxon>
        <taxon>Fungi</taxon>
        <taxon>Dikarya</taxon>
        <taxon>Basidiomycota</taxon>
        <taxon>Agaricomycotina</taxon>
        <taxon>Agaricomycetes</taxon>
        <taxon>Polyporales</taxon>
        <taxon>Meripilaceae</taxon>
        <taxon>Meripilus</taxon>
    </lineage>
</organism>
<evidence type="ECO:0000313" key="5">
    <source>
        <dbReference type="Proteomes" id="UP001212997"/>
    </source>
</evidence>
<evidence type="ECO:0000259" key="3">
    <source>
        <dbReference type="Pfam" id="PF11701"/>
    </source>
</evidence>
<name>A0AAD5VDT8_9APHY</name>
<gene>
    <name evidence="4" type="ORF">NLI96_g2031</name>
</gene>
<keyword evidence="2" id="KW-0963">Cytoplasm</keyword>
<evidence type="ECO:0000256" key="2">
    <source>
        <dbReference type="ARBA" id="ARBA00022490"/>
    </source>
</evidence>
<proteinExistence type="predicted"/>
<dbReference type="Proteomes" id="UP001212997">
    <property type="component" value="Unassembled WGS sequence"/>
</dbReference>
<dbReference type="Gene3D" id="1.25.10.10">
    <property type="entry name" value="Leucine-rich Repeat Variant"/>
    <property type="match status" value="1"/>
</dbReference>
<dbReference type="AlphaFoldDB" id="A0AAD5VDT8"/>
<comment type="subcellular location">
    <subcellularLocation>
        <location evidence="1">Cytoplasm</location>
    </subcellularLocation>
</comment>
<sequence length="686" mass="72930">MLSTESDATLDAIVKKSQEKSPLHLLPEEVKILTTAFLPSHPFAHRSKAFLTLSALCEHFRGLSSSKPDGTHADTSTVLIDKTFSSTVVANIGDTAEQEVLAGLTFLTSLFQVDSPSGSAILQRDGVVESIVDAIELFPQSTPISLAIAQLLSQAAGHKSSRALIPTQSVQWLESKTRPKEDSALRAPQPEGDEQLVSMMKGLVLSGASDLGHHQGTTSLGDAVEGLAYMSVDPAVKELLASDPAFLKGLFATVPRRKGNWAQATEEEIGMTPLYGTALIIANICAYKPRLTEEEAQIAKLRNLAKASGAAGGESATNKENPLEDNAHVLARCRRLITAGGLDALTAIVRATDSRAVRLVVGKALLYLVEEKENRGKVLQAGGAKALITIIQGILPSPTRGGNVLDLDASCMDSIQALAKLTITSAPVQVFGPNVGALLDSIRPLSIMLVHSSSNLLQRFEAMMALTNLSSQSEEAAGKIATADGLVNRVELFMLEDHTMIRRAATELICNLVAGSEDVFNRFGGSKDAGSKSKLQVLAAMCDVDDLPTRLAASGALATLTSSPVACDFLVELQRERSRILPIFGSLIDPSIVPPSDVSTVEEAGERDQSDPGLIHRGAVCLRNFFAGIQDVEARQEMSKDAQRIGIVRALAKVFKDNSADRSSPVLRPIAEALKILMESGATIVV</sequence>
<dbReference type="InterPro" id="IPR024660">
    <property type="entry name" value="UCS_central_dom"/>
</dbReference>
<accession>A0AAD5VDT8</accession>
<evidence type="ECO:0000313" key="4">
    <source>
        <dbReference type="EMBL" id="KAJ3489599.1"/>
    </source>
</evidence>
<dbReference type="InterPro" id="IPR016024">
    <property type="entry name" value="ARM-type_fold"/>
</dbReference>
<dbReference type="Pfam" id="PF11701">
    <property type="entry name" value="UNC45-central"/>
    <property type="match status" value="1"/>
</dbReference>
<feature type="domain" description="UNC-45/Cro1/She4 central" evidence="3">
    <location>
        <begin position="31"/>
        <end position="184"/>
    </location>
</feature>